<sequence length="55" mass="6574">MTYRIVGVDDYHTVIEFRKDNKEITFKSYGEAEKYKQLITKEAIIPSKYKLTIKE</sequence>
<dbReference type="Proteomes" id="UP000198897">
    <property type="component" value="Unassembled WGS sequence"/>
</dbReference>
<reference evidence="2" key="1">
    <citation type="submission" date="2016-10" db="EMBL/GenBank/DDBJ databases">
        <authorList>
            <person name="Varghese N."/>
            <person name="Submissions S."/>
        </authorList>
    </citation>
    <scope>NUCLEOTIDE SEQUENCE [LARGE SCALE GENOMIC DNA]</scope>
    <source>
        <strain evidence="2">FP5</strain>
    </source>
</reference>
<evidence type="ECO:0000313" key="2">
    <source>
        <dbReference type="Proteomes" id="UP000198897"/>
    </source>
</evidence>
<dbReference type="EMBL" id="FOOG01000008">
    <property type="protein sequence ID" value="SFF76025.1"/>
    <property type="molecule type" value="Genomic_DNA"/>
</dbReference>
<name>A0A1I2L9X6_9BACI</name>
<accession>A0A1I2L9X6</accession>
<protein>
    <submittedName>
        <fullName evidence="1">Uncharacterized protein</fullName>
    </submittedName>
</protein>
<dbReference type="RefSeq" id="WP_175477817.1">
    <property type="nucleotide sequence ID" value="NZ_FOOG01000008.1"/>
</dbReference>
<organism evidence="1 2">
    <name type="scientific">Halobacillus alkaliphilus</name>
    <dbReference type="NCBI Taxonomy" id="396056"/>
    <lineage>
        <taxon>Bacteria</taxon>
        <taxon>Bacillati</taxon>
        <taxon>Bacillota</taxon>
        <taxon>Bacilli</taxon>
        <taxon>Bacillales</taxon>
        <taxon>Bacillaceae</taxon>
        <taxon>Halobacillus</taxon>
    </lineage>
</organism>
<gene>
    <name evidence="1" type="ORF">SAMN05216353_10857</name>
</gene>
<evidence type="ECO:0000313" key="1">
    <source>
        <dbReference type="EMBL" id="SFF76025.1"/>
    </source>
</evidence>
<proteinExistence type="predicted"/>
<keyword evidence="2" id="KW-1185">Reference proteome</keyword>
<dbReference type="AlphaFoldDB" id="A0A1I2L9X6"/>